<dbReference type="EMBL" id="AP018711">
    <property type="protein sequence ID" value="BBE34168.1"/>
    <property type="molecule type" value="Genomic_DNA"/>
</dbReference>
<evidence type="ECO:0000256" key="5">
    <source>
        <dbReference type="ARBA" id="ARBA00022679"/>
    </source>
</evidence>
<dbReference type="InterPro" id="IPR004358">
    <property type="entry name" value="Sig_transdc_His_kin-like_C"/>
</dbReference>
<keyword evidence="4" id="KW-0597">Phosphoprotein</keyword>
<dbReference type="InterPro" id="IPR003594">
    <property type="entry name" value="HATPase_dom"/>
</dbReference>
<reference evidence="14 16" key="1">
    <citation type="submission" date="2018-06" db="EMBL/GenBank/DDBJ databases">
        <title>Complete Genome Sequence of the Microcystin-Degrading Bacterium Sphingosinicella microcystinivorans Strain B-9.</title>
        <authorList>
            <person name="Jin H."/>
            <person name="Nishizawa T."/>
            <person name="Guo Y."/>
            <person name="Nishizawa A."/>
            <person name="Park H."/>
            <person name="Kato H."/>
            <person name="Tsuji K."/>
            <person name="Harada K."/>
        </authorList>
    </citation>
    <scope>NUCLEOTIDE SEQUENCE [LARGE SCALE GENOMIC DNA]</scope>
    <source>
        <strain evidence="14 16">B9</strain>
    </source>
</reference>
<gene>
    <name evidence="14" type="primary">ragB</name>
    <name evidence="15" type="ORF">DFR51_0755</name>
    <name evidence="14" type="ORF">SmB9_18260</name>
</gene>
<name>A0AAD1G0V3_SPHMI</name>
<dbReference type="Pfam" id="PF00672">
    <property type="entry name" value="HAMP"/>
    <property type="match status" value="1"/>
</dbReference>
<evidence type="ECO:0000313" key="16">
    <source>
        <dbReference type="Proteomes" id="UP000275727"/>
    </source>
</evidence>
<evidence type="ECO:0000313" key="14">
    <source>
        <dbReference type="EMBL" id="BBE34168.1"/>
    </source>
</evidence>
<dbReference type="RefSeq" id="WP_121047678.1">
    <property type="nucleotide sequence ID" value="NZ_AP018711.1"/>
</dbReference>
<dbReference type="InterPro" id="IPR003661">
    <property type="entry name" value="HisK_dim/P_dom"/>
</dbReference>
<dbReference type="EC" id="2.7.13.3" evidence="3"/>
<dbReference type="SUPFAM" id="SSF158472">
    <property type="entry name" value="HAMP domain-like"/>
    <property type="match status" value="1"/>
</dbReference>
<dbReference type="GO" id="GO:0005886">
    <property type="term" value="C:plasma membrane"/>
    <property type="evidence" value="ECO:0007669"/>
    <property type="project" value="TreeGrafter"/>
</dbReference>
<evidence type="ECO:0000256" key="11">
    <source>
        <dbReference type="SAM" id="Phobius"/>
    </source>
</evidence>
<dbReference type="Proteomes" id="UP000275727">
    <property type="component" value="Chromosome"/>
</dbReference>
<dbReference type="InterPro" id="IPR005467">
    <property type="entry name" value="His_kinase_dom"/>
</dbReference>
<keyword evidence="7 14" id="KW-0418">Kinase</keyword>
<dbReference type="KEGG" id="smic:SmB9_18260"/>
<dbReference type="PROSITE" id="PS50885">
    <property type="entry name" value="HAMP"/>
    <property type="match status" value="1"/>
</dbReference>
<organism evidence="14 16">
    <name type="scientific">Sphingosinicella microcystinivorans</name>
    <dbReference type="NCBI Taxonomy" id="335406"/>
    <lineage>
        <taxon>Bacteria</taxon>
        <taxon>Pseudomonadati</taxon>
        <taxon>Pseudomonadota</taxon>
        <taxon>Alphaproteobacteria</taxon>
        <taxon>Sphingomonadales</taxon>
        <taxon>Sphingosinicellaceae</taxon>
        <taxon>Sphingosinicella</taxon>
    </lineage>
</organism>
<keyword evidence="9" id="KW-0902">Two-component regulatory system</keyword>
<comment type="catalytic activity">
    <reaction evidence="1">
        <text>ATP + protein L-histidine = ADP + protein N-phospho-L-histidine.</text>
        <dbReference type="EC" id="2.7.13.3"/>
    </reaction>
</comment>
<dbReference type="SUPFAM" id="SSF47384">
    <property type="entry name" value="Homodimeric domain of signal transducing histidine kinase"/>
    <property type="match status" value="1"/>
</dbReference>
<dbReference type="CDD" id="cd00082">
    <property type="entry name" value="HisKA"/>
    <property type="match status" value="1"/>
</dbReference>
<dbReference type="InterPro" id="IPR036097">
    <property type="entry name" value="HisK_dim/P_sf"/>
</dbReference>
<evidence type="ECO:0000256" key="10">
    <source>
        <dbReference type="ARBA" id="ARBA00023136"/>
    </source>
</evidence>
<keyword evidence="8 11" id="KW-1133">Transmembrane helix</keyword>
<evidence type="ECO:0000313" key="17">
    <source>
        <dbReference type="Proteomes" id="UP000276029"/>
    </source>
</evidence>
<feature type="domain" description="Histidine kinase" evidence="12">
    <location>
        <begin position="240"/>
        <end position="450"/>
    </location>
</feature>
<comment type="subcellular location">
    <subcellularLocation>
        <location evidence="2">Membrane</location>
    </subcellularLocation>
</comment>
<sequence length="450" mass="48195">MRLPRSTIARFTALAFLFQFLVTCAAVLFVQEASQRVLAAEERDLVTELRDELKLAYNAGGLPELQRVIRERLGAVEGGNVVILLASPEGRRIAGNIGGWPPVLPDSASWRAIELYRIGAEAPEPMGVATLRLPGGERLLAGRVITSVTRLKAVNGDTLAAALLVGAALAIVSALGIGRLLSRRLKTIAATASAVEGGAFAQRVRITGSDDAFDSLSRAINAMLDRIEALVSQLRMMTDGLAHDLRSPVTRMKSVLESAILEVRDPISLGALERVSVEAETLLSMLTTALVISRAEAGIGRDHFMDTDVSSLLCDLAEIYGPVAEEQGFVIEVREDAPLRAALHRELISQAIGNLIENALKYAEGGSRIVLSGAREEHTMRIDVADDGPGIQVQDRERALRRFGRLDPARHVAGFGLGLSLVEAVARLHGGALSLEDNAPGLRAVLRLDV</sequence>
<dbReference type="CDD" id="cd00075">
    <property type="entry name" value="HATPase"/>
    <property type="match status" value="1"/>
</dbReference>
<dbReference type="Gene3D" id="1.10.287.130">
    <property type="match status" value="1"/>
</dbReference>
<evidence type="ECO:0000313" key="15">
    <source>
        <dbReference type="EMBL" id="RKS91200.1"/>
    </source>
</evidence>
<dbReference type="SMART" id="SM00304">
    <property type="entry name" value="HAMP"/>
    <property type="match status" value="1"/>
</dbReference>
<dbReference type="CDD" id="cd06225">
    <property type="entry name" value="HAMP"/>
    <property type="match status" value="1"/>
</dbReference>
<reference evidence="15 17" key="2">
    <citation type="submission" date="2018-10" db="EMBL/GenBank/DDBJ databases">
        <title>Genomic Encyclopedia of Type Strains, Phase IV (KMG-IV): sequencing the most valuable type-strain genomes for metagenomic binning, comparative biology and taxonomic classification.</title>
        <authorList>
            <person name="Goeker M."/>
        </authorList>
    </citation>
    <scope>NUCLEOTIDE SEQUENCE [LARGE SCALE GENOMIC DNA]</scope>
    <source>
        <strain evidence="15 17">DSM 19791</strain>
    </source>
</reference>
<evidence type="ECO:0000256" key="4">
    <source>
        <dbReference type="ARBA" id="ARBA00022553"/>
    </source>
</evidence>
<dbReference type="GO" id="GO:0000155">
    <property type="term" value="F:phosphorelay sensor kinase activity"/>
    <property type="evidence" value="ECO:0007669"/>
    <property type="project" value="InterPro"/>
</dbReference>
<dbReference type="InterPro" id="IPR050428">
    <property type="entry name" value="TCS_sensor_his_kinase"/>
</dbReference>
<dbReference type="PROSITE" id="PS50109">
    <property type="entry name" value="HIS_KIN"/>
    <property type="match status" value="1"/>
</dbReference>
<dbReference type="SMART" id="SM00388">
    <property type="entry name" value="HisKA"/>
    <property type="match status" value="1"/>
</dbReference>
<feature type="domain" description="HAMP" evidence="13">
    <location>
        <begin position="179"/>
        <end position="232"/>
    </location>
</feature>
<dbReference type="PRINTS" id="PR00344">
    <property type="entry name" value="BCTRLSENSOR"/>
</dbReference>
<dbReference type="Proteomes" id="UP000276029">
    <property type="component" value="Unassembled WGS sequence"/>
</dbReference>
<dbReference type="SUPFAM" id="SSF55874">
    <property type="entry name" value="ATPase domain of HSP90 chaperone/DNA topoisomerase II/histidine kinase"/>
    <property type="match status" value="1"/>
</dbReference>
<dbReference type="Pfam" id="PF02518">
    <property type="entry name" value="HATPase_c"/>
    <property type="match status" value="1"/>
</dbReference>
<proteinExistence type="predicted"/>
<dbReference type="InterPro" id="IPR036890">
    <property type="entry name" value="HATPase_C_sf"/>
</dbReference>
<evidence type="ECO:0000256" key="9">
    <source>
        <dbReference type="ARBA" id="ARBA00023012"/>
    </source>
</evidence>
<accession>A0AAD1G0V3</accession>
<evidence type="ECO:0000256" key="8">
    <source>
        <dbReference type="ARBA" id="ARBA00022989"/>
    </source>
</evidence>
<dbReference type="PANTHER" id="PTHR45436">
    <property type="entry name" value="SENSOR HISTIDINE KINASE YKOH"/>
    <property type="match status" value="1"/>
</dbReference>
<keyword evidence="17" id="KW-1185">Reference proteome</keyword>
<evidence type="ECO:0000256" key="3">
    <source>
        <dbReference type="ARBA" id="ARBA00012438"/>
    </source>
</evidence>
<dbReference type="SMART" id="SM00387">
    <property type="entry name" value="HATPase_c"/>
    <property type="match status" value="1"/>
</dbReference>
<evidence type="ECO:0000259" key="13">
    <source>
        <dbReference type="PROSITE" id="PS50885"/>
    </source>
</evidence>
<dbReference type="InterPro" id="IPR003660">
    <property type="entry name" value="HAMP_dom"/>
</dbReference>
<evidence type="ECO:0000256" key="2">
    <source>
        <dbReference type="ARBA" id="ARBA00004370"/>
    </source>
</evidence>
<evidence type="ECO:0000256" key="7">
    <source>
        <dbReference type="ARBA" id="ARBA00022777"/>
    </source>
</evidence>
<dbReference type="AlphaFoldDB" id="A0AAD1G0V3"/>
<keyword evidence="10 11" id="KW-0472">Membrane</keyword>
<evidence type="ECO:0000256" key="6">
    <source>
        <dbReference type="ARBA" id="ARBA00022692"/>
    </source>
</evidence>
<evidence type="ECO:0000259" key="12">
    <source>
        <dbReference type="PROSITE" id="PS50109"/>
    </source>
</evidence>
<feature type="transmembrane region" description="Helical" evidence="11">
    <location>
        <begin position="159"/>
        <end position="181"/>
    </location>
</feature>
<dbReference type="EMBL" id="RBWX01000007">
    <property type="protein sequence ID" value="RKS91200.1"/>
    <property type="molecule type" value="Genomic_DNA"/>
</dbReference>
<keyword evidence="6 11" id="KW-0812">Transmembrane</keyword>
<evidence type="ECO:0000256" key="1">
    <source>
        <dbReference type="ARBA" id="ARBA00000085"/>
    </source>
</evidence>
<keyword evidence="5" id="KW-0808">Transferase</keyword>
<dbReference type="PANTHER" id="PTHR45436:SF8">
    <property type="entry name" value="HISTIDINE KINASE"/>
    <property type="match status" value="1"/>
</dbReference>
<dbReference type="Gene3D" id="3.30.565.10">
    <property type="entry name" value="Histidine kinase-like ATPase, C-terminal domain"/>
    <property type="match status" value="1"/>
</dbReference>
<protein>
    <recommendedName>
        <fullName evidence="3">histidine kinase</fullName>
        <ecNumber evidence="3">2.7.13.3</ecNumber>
    </recommendedName>
</protein>